<evidence type="ECO:0000256" key="1">
    <source>
        <dbReference type="SAM" id="SignalP"/>
    </source>
</evidence>
<accession>A0AAV9XFM1</accession>
<comment type="caution">
    <text evidence="2">The sequence shown here is derived from an EMBL/GenBank/DDBJ whole genome shotgun (WGS) entry which is preliminary data.</text>
</comment>
<dbReference type="AlphaFoldDB" id="A0AAV9XFM1"/>
<keyword evidence="3" id="KW-1185">Reference proteome</keyword>
<evidence type="ECO:0000313" key="2">
    <source>
        <dbReference type="EMBL" id="KAK6540751.1"/>
    </source>
</evidence>
<feature type="chain" id="PRO_5043754391" evidence="1">
    <location>
        <begin position="21"/>
        <end position="165"/>
    </location>
</feature>
<dbReference type="EMBL" id="JAVHJO010000004">
    <property type="protein sequence ID" value="KAK6540751.1"/>
    <property type="molecule type" value="Genomic_DNA"/>
</dbReference>
<gene>
    <name evidence="2" type="ORF">TWF694_008142</name>
</gene>
<proteinExistence type="predicted"/>
<keyword evidence="1" id="KW-0732">Signal</keyword>
<protein>
    <submittedName>
        <fullName evidence="2">Uncharacterized protein</fullName>
    </submittedName>
</protein>
<reference evidence="2 3" key="1">
    <citation type="submission" date="2019-10" db="EMBL/GenBank/DDBJ databases">
        <authorList>
            <person name="Palmer J.M."/>
        </authorList>
    </citation>
    <scope>NUCLEOTIDE SEQUENCE [LARGE SCALE GENOMIC DNA]</scope>
    <source>
        <strain evidence="2 3">TWF694</strain>
    </source>
</reference>
<dbReference type="Proteomes" id="UP001365542">
    <property type="component" value="Unassembled WGS sequence"/>
</dbReference>
<name>A0AAV9XFM1_9PEZI</name>
<feature type="signal peptide" evidence="1">
    <location>
        <begin position="1"/>
        <end position="20"/>
    </location>
</feature>
<sequence length="165" mass="18609">MKTSMYTLLSILTFISLGGAGNYDGDWTNSQLSSDKPGDFWPLYLDSKDFGKVTGFFQLRCSDARSSDPKWSTKEGQLTLDICEQSCRCNAWGEYMISPIENSDCNQDMFLDRCIQGAKCKCAWVQQGHTENNLKTPGFRQDQLNSWQANKGKTPPQVNHGDELK</sequence>
<evidence type="ECO:0000313" key="3">
    <source>
        <dbReference type="Proteomes" id="UP001365542"/>
    </source>
</evidence>
<organism evidence="2 3">
    <name type="scientific">Orbilia ellipsospora</name>
    <dbReference type="NCBI Taxonomy" id="2528407"/>
    <lineage>
        <taxon>Eukaryota</taxon>
        <taxon>Fungi</taxon>
        <taxon>Dikarya</taxon>
        <taxon>Ascomycota</taxon>
        <taxon>Pezizomycotina</taxon>
        <taxon>Orbiliomycetes</taxon>
        <taxon>Orbiliales</taxon>
        <taxon>Orbiliaceae</taxon>
        <taxon>Orbilia</taxon>
    </lineage>
</organism>